<dbReference type="SUPFAM" id="SSF55811">
    <property type="entry name" value="Nudix"/>
    <property type="match status" value="1"/>
</dbReference>
<dbReference type="Gene3D" id="3.90.79.10">
    <property type="entry name" value="Nucleoside Triphosphate Pyrophosphohydrolase"/>
    <property type="match status" value="1"/>
</dbReference>
<evidence type="ECO:0000259" key="3">
    <source>
        <dbReference type="PROSITE" id="PS51462"/>
    </source>
</evidence>
<comment type="cofactor">
    <cofactor evidence="1">
        <name>Mg(2+)</name>
        <dbReference type="ChEBI" id="CHEBI:18420"/>
    </cofactor>
</comment>
<dbReference type="EMBL" id="BSPP01000011">
    <property type="protein sequence ID" value="GLS88057.1"/>
    <property type="molecule type" value="Genomic_DNA"/>
</dbReference>
<comment type="caution">
    <text evidence="5">The sequence shown here is derived from an EMBL/GenBank/DDBJ whole genome shotgun (WGS) entry which is preliminary data.</text>
</comment>
<evidence type="ECO:0000256" key="1">
    <source>
        <dbReference type="ARBA" id="ARBA00001946"/>
    </source>
</evidence>
<evidence type="ECO:0000313" key="5">
    <source>
        <dbReference type="EMBL" id="GLS88450.1"/>
    </source>
</evidence>
<dbReference type="Pfam" id="PF00293">
    <property type="entry name" value="NUDIX"/>
    <property type="match status" value="1"/>
</dbReference>
<dbReference type="InterPro" id="IPR015797">
    <property type="entry name" value="NUDIX_hydrolase-like_dom_sf"/>
</dbReference>
<dbReference type="InterPro" id="IPR000086">
    <property type="entry name" value="NUDIX_hydrolase_dom"/>
</dbReference>
<feature type="domain" description="Nudix hydrolase" evidence="3">
    <location>
        <begin position="17"/>
        <end position="148"/>
    </location>
</feature>
<dbReference type="GO" id="GO:0016787">
    <property type="term" value="F:hydrolase activity"/>
    <property type="evidence" value="ECO:0007669"/>
    <property type="project" value="UniProtKB-KW"/>
</dbReference>
<dbReference type="Proteomes" id="UP001157355">
    <property type="component" value="Unassembled WGS sequence"/>
</dbReference>
<keyword evidence="6" id="KW-1185">Reference proteome</keyword>
<proteinExistence type="predicted"/>
<evidence type="ECO:0000313" key="4">
    <source>
        <dbReference type="EMBL" id="GLS88057.1"/>
    </source>
</evidence>
<dbReference type="PANTHER" id="PTHR43046:SF14">
    <property type="entry name" value="MUTT_NUDIX FAMILY PROTEIN"/>
    <property type="match status" value="1"/>
</dbReference>
<evidence type="ECO:0000313" key="6">
    <source>
        <dbReference type="Proteomes" id="UP001157355"/>
    </source>
</evidence>
<reference evidence="5" key="2">
    <citation type="submission" date="2023-01" db="EMBL/GenBank/DDBJ databases">
        <title>Draft genome sequence of Cypionkella aquatica strain NBRC 111766.</title>
        <authorList>
            <person name="Sun Q."/>
            <person name="Mori K."/>
        </authorList>
    </citation>
    <scope>NUCLEOTIDE SEQUENCE</scope>
    <source>
        <strain evidence="5">NBRC 111766</strain>
    </source>
</reference>
<dbReference type="EMBL" id="BSPP01000012">
    <property type="protein sequence ID" value="GLS88450.1"/>
    <property type="molecule type" value="Genomic_DNA"/>
</dbReference>
<organism evidence="5 6">
    <name type="scientific">Cypionkella aquatica</name>
    <dbReference type="NCBI Taxonomy" id="1756042"/>
    <lineage>
        <taxon>Bacteria</taxon>
        <taxon>Pseudomonadati</taxon>
        <taxon>Pseudomonadota</taxon>
        <taxon>Alphaproteobacteria</taxon>
        <taxon>Rhodobacterales</taxon>
        <taxon>Paracoccaceae</taxon>
        <taxon>Cypionkella</taxon>
    </lineage>
</organism>
<sequence length="162" mass="17840">MTLPDMAFSLRAMSKRPTRLATRALILHEDRLLLVNAYPGGRSDLWCAPGGGVESGTSLPTNLAREVHEETGLSVHVGPPALINEFHDPVSGFHQVDIFFRCTITAGAINASWRDPEGVVTQRRFFSRADLESGRIRFKPDSLLATAWGTGILYDPLEVIVR</sequence>
<keyword evidence="2 5" id="KW-0378">Hydrolase</keyword>
<accession>A0AA37U7T4</accession>
<name>A0AA37U7T4_9RHOB</name>
<dbReference type="PROSITE" id="PS51462">
    <property type="entry name" value="NUDIX"/>
    <property type="match status" value="1"/>
</dbReference>
<dbReference type="AlphaFoldDB" id="A0AA37U7T4"/>
<evidence type="ECO:0000256" key="2">
    <source>
        <dbReference type="ARBA" id="ARBA00022801"/>
    </source>
</evidence>
<gene>
    <name evidence="4" type="ORF">GCM10010873_30310</name>
    <name evidence="5" type="ORF">GCM10010873_34240</name>
</gene>
<protein>
    <submittedName>
        <fullName evidence="5">NUDIX hydrolase</fullName>
    </submittedName>
</protein>
<dbReference type="PANTHER" id="PTHR43046">
    <property type="entry name" value="GDP-MANNOSE MANNOSYL HYDROLASE"/>
    <property type="match status" value="1"/>
</dbReference>
<reference evidence="5 6" key="1">
    <citation type="journal article" date="2014" name="Int. J. Syst. Evol. Microbiol.">
        <title>Complete genome sequence of Corynebacterium casei LMG S-19264T (=DSM 44701T), isolated from a smear-ripened cheese.</title>
        <authorList>
            <consortium name="US DOE Joint Genome Institute (JGI-PGF)"/>
            <person name="Walter F."/>
            <person name="Albersmeier A."/>
            <person name="Kalinowski J."/>
            <person name="Ruckert C."/>
        </authorList>
    </citation>
    <scope>NUCLEOTIDE SEQUENCE [LARGE SCALE GENOMIC DNA]</scope>
    <source>
        <strain evidence="5 6">NBRC 111766</strain>
    </source>
</reference>